<comment type="caution">
    <text evidence="2">The sequence shown here is derived from an EMBL/GenBank/DDBJ whole genome shotgun (WGS) entry which is preliminary data.</text>
</comment>
<organism evidence="2 3">
    <name type="scientific">Friedmanniomyces endolithicus</name>
    <dbReference type="NCBI Taxonomy" id="329885"/>
    <lineage>
        <taxon>Eukaryota</taxon>
        <taxon>Fungi</taxon>
        <taxon>Dikarya</taxon>
        <taxon>Ascomycota</taxon>
        <taxon>Pezizomycotina</taxon>
        <taxon>Dothideomycetes</taxon>
        <taxon>Dothideomycetidae</taxon>
        <taxon>Mycosphaerellales</taxon>
        <taxon>Teratosphaeriaceae</taxon>
        <taxon>Friedmanniomyces</taxon>
    </lineage>
</organism>
<proteinExistence type="predicted"/>
<dbReference type="Proteomes" id="UP000310066">
    <property type="component" value="Unassembled WGS sequence"/>
</dbReference>
<evidence type="ECO:0000256" key="1">
    <source>
        <dbReference type="SAM" id="MobiDB-lite"/>
    </source>
</evidence>
<reference evidence="2 3" key="1">
    <citation type="submission" date="2017-03" db="EMBL/GenBank/DDBJ databases">
        <title>Genomes of endolithic fungi from Antarctica.</title>
        <authorList>
            <person name="Coleine C."/>
            <person name="Masonjones S."/>
            <person name="Stajich J.E."/>
        </authorList>
    </citation>
    <scope>NUCLEOTIDE SEQUENCE [LARGE SCALE GENOMIC DNA]</scope>
    <source>
        <strain evidence="2 3">CCFEE 5311</strain>
    </source>
</reference>
<dbReference type="InterPro" id="IPR038883">
    <property type="entry name" value="AN11006-like"/>
</dbReference>
<dbReference type="PANTHER" id="PTHR42085:SF1">
    <property type="entry name" value="F-BOX DOMAIN-CONTAINING PROTEIN"/>
    <property type="match status" value="1"/>
</dbReference>
<accession>A0A4V5N9S4</accession>
<protein>
    <submittedName>
        <fullName evidence="2">Uncharacterized protein</fullName>
    </submittedName>
</protein>
<feature type="compositionally biased region" description="Acidic residues" evidence="1">
    <location>
        <begin position="63"/>
        <end position="97"/>
    </location>
</feature>
<dbReference type="AlphaFoldDB" id="A0A4V5N9S4"/>
<feature type="compositionally biased region" description="Basic and acidic residues" evidence="1">
    <location>
        <begin position="1"/>
        <end position="16"/>
    </location>
</feature>
<dbReference type="PANTHER" id="PTHR42085">
    <property type="entry name" value="F-BOX DOMAIN-CONTAINING PROTEIN"/>
    <property type="match status" value="1"/>
</dbReference>
<dbReference type="OrthoDB" id="3932237at2759"/>
<name>A0A4V5N9S4_9PEZI</name>
<sequence length="248" mass="28247">METTDGDEHKGKEELAPFRLLDLPAELQFRIFEFAVCSDEPIEITRRDAEDDQSNTESSQGDAENDQDDTESGQDDTESEQDDTEISQGDTEDDDTEDKGQDDGSVCLEPGTIESPRFSRMSLTQPALTRTCHSIRTDALKLYYSRNRFRANYCRDSEPVDGRQDFDVLADWLQCIGAGNRSSMRKFELFDSFWIECVQQRKEEGRRLDHMENLCLQLAIELLEQPLSLVQVEPDVLMASFLASDFSG</sequence>
<feature type="region of interest" description="Disordered" evidence="1">
    <location>
        <begin position="1"/>
        <end position="20"/>
    </location>
</feature>
<dbReference type="EMBL" id="NAJP01000004">
    <property type="protein sequence ID" value="TKA47849.1"/>
    <property type="molecule type" value="Genomic_DNA"/>
</dbReference>
<evidence type="ECO:0000313" key="3">
    <source>
        <dbReference type="Proteomes" id="UP000310066"/>
    </source>
</evidence>
<feature type="region of interest" description="Disordered" evidence="1">
    <location>
        <begin position="44"/>
        <end position="120"/>
    </location>
</feature>
<gene>
    <name evidence="2" type="ORF">B0A54_01338</name>
</gene>
<evidence type="ECO:0000313" key="2">
    <source>
        <dbReference type="EMBL" id="TKA47849.1"/>
    </source>
</evidence>